<protein>
    <submittedName>
        <fullName evidence="1">Uncharacterized protein</fullName>
    </submittedName>
</protein>
<keyword evidence="2" id="KW-1185">Reference proteome</keyword>
<evidence type="ECO:0000313" key="1">
    <source>
        <dbReference type="EMBL" id="KAJ1120851.1"/>
    </source>
</evidence>
<organism evidence="1 2">
    <name type="scientific">Pleurodeles waltl</name>
    <name type="common">Iberian ribbed newt</name>
    <dbReference type="NCBI Taxonomy" id="8319"/>
    <lineage>
        <taxon>Eukaryota</taxon>
        <taxon>Metazoa</taxon>
        <taxon>Chordata</taxon>
        <taxon>Craniata</taxon>
        <taxon>Vertebrata</taxon>
        <taxon>Euteleostomi</taxon>
        <taxon>Amphibia</taxon>
        <taxon>Batrachia</taxon>
        <taxon>Caudata</taxon>
        <taxon>Salamandroidea</taxon>
        <taxon>Salamandridae</taxon>
        <taxon>Pleurodelinae</taxon>
        <taxon>Pleurodeles</taxon>
    </lineage>
</organism>
<comment type="caution">
    <text evidence="1">The sequence shown here is derived from an EMBL/GenBank/DDBJ whole genome shotgun (WGS) entry which is preliminary data.</text>
</comment>
<dbReference type="Proteomes" id="UP001066276">
    <property type="component" value="Chromosome 8"/>
</dbReference>
<accession>A0AAV7NZM1</accession>
<dbReference type="EMBL" id="JANPWB010000012">
    <property type="protein sequence ID" value="KAJ1120851.1"/>
    <property type="molecule type" value="Genomic_DNA"/>
</dbReference>
<evidence type="ECO:0000313" key="2">
    <source>
        <dbReference type="Proteomes" id="UP001066276"/>
    </source>
</evidence>
<gene>
    <name evidence="1" type="ORF">NDU88_009000</name>
</gene>
<reference evidence="1" key="1">
    <citation type="journal article" date="2022" name="bioRxiv">
        <title>Sequencing and chromosome-scale assembly of the giantPleurodeles waltlgenome.</title>
        <authorList>
            <person name="Brown T."/>
            <person name="Elewa A."/>
            <person name="Iarovenko S."/>
            <person name="Subramanian E."/>
            <person name="Araus A.J."/>
            <person name="Petzold A."/>
            <person name="Susuki M."/>
            <person name="Suzuki K.-i.T."/>
            <person name="Hayashi T."/>
            <person name="Toyoda A."/>
            <person name="Oliveira C."/>
            <person name="Osipova E."/>
            <person name="Leigh N.D."/>
            <person name="Simon A."/>
            <person name="Yun M.H."/>
        </authorList>
    </citation>
    <scope>NUCLEOTIDE SEQUENCE</scope>
    <source>
        <strain evidence="1">20211129_DDA</strain>
        <tissue evidence="1">Liver</tissue>
    </source>
</reference>
<dbReference type="AlphaFoldDB" id="A0AAV7NZM1"/>
<sequence length="120" mass="13649">MKELTGPRGRKSVLFEDEMVLSQWGKWMNSMLDSVTDLLVAVKAIKTLIWTEETNCWALLQEQKGLTVRCSLELGTALPLKKGNDHMQIDVASTPKEEESKNTSLLYHFTRIRDMFSGAM</sequence>
<name>A0AAV7NZM1_PLEWA</name>
<proteinExistence type="predicted"/>